<organism evidence="1 2">
    <name type="scientific">Cichorium intybus</name>
    <name type="common">Chicory</name>
    <dbReference type="NCBI Taxonomy" id="13427"/>
    <lineage>
        <taxon>Eukaryota</taxon>
        <taxon>Viridiplantae</taxon>
        <taxon>Streptophyta</taxon>
        <taxon>Embryophyta</taxon>
        <taxon>Tracheophyta</taxon>
        <taxon>Spermatophyta</taxon>
        <taxon>Magnoliopsida</taxon>
        <taxon>eudicotyledons</taxon>
        <taxon>Gunneridae</taxon>
        <taxon>Pentapetalae</taxon>
        <taxon>asterids</taxon>
        <taxon>campanulids</taxon>
        <taxon>Asterales</taxon>
        <taxon>Asteraceae</taxon>
        <taxon>Cichorioideae</taxon>
        <taxon>Cichorieae</taxon>
        <taxon>Cichoriinae</taxon>
        <taxon>Cichorium</taxon>
    </lineage>
</organism>
<reference evidence="1 2" key="2">
    <citation type="journal article" date="2022" name="Mol. Ecol. Resour.">
        <title>The genomes of chicory, endive, great burdock and yacon provide insights into Asteraceae paleo-polyploidization history and plant inulin production.</title>
        <authorList>
            <person name="Fan W."/>
            <person name="Wang S."/>
            <person name="Wang H."/>
            <person name="Wang A."/>
            <person name="Jiang F."/>
            <person name="Liu H."/>
            <person name="Zhao H."/>
            <person name="Xu D."/>
            <person name="Zhang Y."/>
        </authorList>
    </citation>
    <scope>NUCLEOTIDE SEQUENCE [LARGE SCALE GENOMIC DNA]</scope>
    <source>
        <strain evidence="2">cv. Punajuju</strain>
        <tissue evidence="1">Leaves</tissue>
    </source>
</reference>
<protein>
    <submittedName>
        <fullName evidence="1">Uncharacterized protein</fullName>
    </submittedName>
</protein>
<dbReference type="EMBL" id="CM042010">
    <property type="protein sequence ID" value="KAI3778297.1"/>
    <property type="molecule type" value="Genomic_DNA"/>
</dbReference>
<accession>A0ACB9G4G6</accession>
<evidence type="ECO:0000313" key="1">
    <source>
        <dbReference type="EMBL" id="KAI3778297.1"/>
    </source>
</evidence>
<proteinExistence type="predicted"/>
<sequence>MQKPPEAAVETTGTYAGGRRWSRVMLLVRLLRLRLPPTVPQSVQYAPSHTTDLTFTTTKTKDIERKWRLL</sequence>
<evidence type="ECO:0000313" key="2">
    <source>
        <dbReference type="Proteomes" id="UP001055811"/>
    </source>
</evidence>
<reference evidence="2" key="1">
    <citation type="journal article" date="2022" name="Mol. Ecol. Resour.">
        <title>The genomes of chicory, endive, great burdock and yacon provide insights into Asteraceae palaeo-polyploidization history and plant inulin production.</title>
        <authorList>
            <person name="Fan W."/>
            <person name="Wang S."/>
            <person name="Wang H."/>
            <person name="Wang A."/>
            <person name="Jiang F."/>
            <person name="Liu H."/>
            <person name="Zhao H."/>
            <person name="Xu D."/>
            <person name="Zhang Y."/>
        </authorList>
    </citation>
    <scope>NUCLEOTIDE SEQUENCE [LARGE SCALE GENOMIC DNA]</scope>
    <source>
        <strain evidence="2">cv. Punajuju</strain>
    </source>
</reference>
<dbReference type="Proteomes" id="UP001055811">
    <property type="component" value="Linkage Group LG02"/>
</dbReference>
<name>A0ACB9G4G6_CICIN</name>
<keyword evidence="2" id="KW-1185">Reference proteome</keyword>
<gene>
    <name evidence="1" type="ORF">L2E82_07489</name>
</gene>
<comment type="caution">
    <text evidence="1">The sequence shown here is derived from an EMBL/GenBank/DDBJ whole genome shotgun (WGS) entry which is preliminary data.</text>
</comment>